<dbReference type="AlphaFoldDB" id="A0A1I7Z1D3"/>
<comment type="subcellular location">
    <subcellularLocation>
        <location evidence="1">Periplasm</location>
    </subcellularLocation>
</comment>
<keyword evidence="8 9" id="KW-0408">Iron</keyword>
<keyword evidence="12" id="KW-1185">Reference proteome</keyword>
<dbReference type="Proteomes" id="UP000095287">
    <property type="component" value="Unplaced"/>
</dbReference>
<reference evidence="13" key="1">
    <citation type="submission" date="2016-11" db="UniProtKB">
        <authorList>
            <consortium name="WormBaseParasite"/>
        </authorList>
    </citation>
    <scope>IDENTIFICATION</scope>
</reference>
<dbReference type="PANTHER" id="PTHR33751:SF9">
    <property type="entry name" value="CYTOCHROME C4"/>
    <property type="match status" value="1"/>
</dbReference>
<dbReference type="PROSITE" id="PS51257">
    <property type="entry name" value="PROKAR_LIPOPROTEIN"/>
    <property type="match status" value="1"/>
</dbReference>
<dbReference type="InterPro" id="IPR036909">
    <property type="entry name" value="Cyt_c-like_dom_sf"/>
</dbReference>
<proteinExistence type="inferred from homology"/>
<keyword evidence="5 9" id="KW-0479">Metal-binding</keyword>
<evidence type="ECO:0000256" key="3">
    <source>
        <dbReference type="ARBA" id="ARBA00022448"/>
    </source>
</evidence>
<feature type="domain" description="Cytochrome c" evidence="11">
    <location>
        <begin position="35"/>
        <end position="133"/>
    </location>
</feature>
<keyword evidence="10" id="KW-0732">Signal</keyword>
<dbReference type="InterPro" id="IPR050597">
    <property type="entry name" value="Cytochrome_c_Oxidase_Subunit"/>
</dbReference>
<feature type="domain" description="Cytochrome c" evidence="11">
    <location>
        <begin position="146"/>
        <end position="234"/>
    </location>
</feature>
<dbReference type="GO" id="GO:0005506">
    <property type="term" value="F:iron ion binding"/>
    <property type="evidence" value="ECO:0007669"/>
    <property type="project" value="InterPro"/>
</dbReference>
<evidence type="ECO:0000256" key="9">
    <source>
        <dbReference type="PROSITE-ProRule" id="PRU00433"/>
    </source>
</evidence>
<evidence type="ECO:0000256" key="8">
    <source>
        <dbReference type="ARBA" id="ARBA00023004"/>
    </source>
</evidence>
<dbReference type="SUPFAM" id="SSF46626">
    <property type="entry name" value="Cytochrome c"/>
    <property type="match status" value="2"/>
</dbReference>
<accession>A0A1I7Z1D3</accession>
<evidence type="ECO:0000259" key="11">
    <source>
        <dbReference type="PROSITE" id="PS51007"/>
    </source>
</evidence>
<name>A0A1I7Z1D3_9BILA</name>
<keyword evidence="7" id="KW-0249">Electron transport</keyword>
<evidence type="ECO:0000256" key="7">
    <source>
        <dbReference type="ARBA" id="ARBA00022982"/>
    </source>
</evidence>
<keyword evidence="6" id="KW-0574">Periplasm</keyword>
<dbReference type="PIRSF" id="PIRSF000005">
    <property type="entry name" value="Cytochrome_c4"/>
    <property type="match status" value="1"/>
</dbReference>
<dbReference type="PANTHER" id="PTHR33751">
    <property type="entry name" value="CBB3-TYPE CYTOCHROME C OXIDASE SUBUNIT FIXP"/>
    <property type="match status" value="1"/>
</dbReference>
<evidence type="ECO:0000313" key="13">
    <source>
        <dbReference type="WBParaSite" id="L893_g21609.t1"/>
    </source>
</evidence>
<dbReference type="GO" id="GO:0009055">
    <property type="term" value="F:electron transfer activity"/>
    <property type="evidence" value="ECO:0007669"/>
    <property type="project" value="InterPro"/>
</dbReference>
<evidence type="ECO:0000256" key="4">
    <source>
        <dbReference type="ARBA" id="ARBA00022617"/>
    </source>
</evidence>
<dbReference type="InterPro" id="IPR024167">
    <property type="entry name" value="Cytochrome_c4-like"/>
</dbReference>
<feature type="chain" id="PRO_5009312832" evidence="10">
    <location>
        <begin position="30"/>
        <end position="234"/>
    </location>
</feature>
<evidence type="ECO:0000256" key="1">
    <source>
        <dbReference type="ARBA" id="ARBA00004418"/>
    </source>
</evidence>
<evidence type="ECO:0000313" key="12">
    <source>
        <dbReference type="Proteomes" id="UP000095287"/>
    </source>
</evidence>
<dbReference type="InterPro" id="IPR009056">
    <property type="entry name" value="Cyt_c-like_dom"/>
</dbReference>
<evidence type="ECO:0000256" key="6">
    <source>
        <dbReference type="ARBA" id="ARBA00022764"/>
    </source>
</evidence>
<sequence length="234" mass="24972">MKRALSRVVIASSLTMACSVVFTANVANAAGLPKPDAAKGEQLYLQGEMSRGVLACVTCHGDGGNSIIPVNPSLAHQPYEYLVKQLHDFRAKDEKSLPSRRGPEGANSLMTAIAAGMTEEDMQNVAFYLSQQAVNWEQAANATKEDTMERGQKIWRGGLPERGVAACAACHSPDGAGMPGQFPRLAGQHPAYIAEQLKLFRSGDRANGPMMHDIADRMSDADIAAVSDFAAGLR</sequence>
<evidence type="ECO:0000256" key="2">
    <source>
        <dbReference type="ARBA" id="ARBA00006488"/>
    </source>
</evidence>
<feature type="signal peptide" evidence="10">
    <location>
        <begin position="1"/>
        <end position="29"/>
    </location>
</feature>
<dbReference type="WBParaSite" id="L893_g21609.t1">
    <property type="protein sequence ID" value="L893_g21609.t1"/>
    <property type="gene ID" value="L893_g21609"/>
</dbReference>
<dbReference type="Gene3D" id="1.10.760.10">
    <property type="entry name" value="Cytochrome c-like domain"/>
    <property type="match status" value="2"/>
</dbReference>
<dbReference type="PROSITE" id="PS51007">
    <property type="entry name" value="CYTC"/>
    <property type="match status" value="2"/>
</dbReference>
<dbReference type="GO" id="GO:0020037">
    <property type="term" value="F:heme binding"/>
    <property type="evidence" value="ECO:0007669"/>
    <property type="project" value="InterPro"/>
</dbReference>
<keyword evidence="3" id="KW-0813">Transport</keyword>
<evidence type="ECO:0000256" key="5">
    <source>
        <dbReference type="ARBA" id="ARBA00022723"/>
    </source>
</evidence>
<comment type="similarity">
    <text evidence="2">Belongs to the cytochrome c family.</text>
</comment>
<organism evidence="12 13">
    <name type="scientific">Steinernema glaseri</name>
    <dbReference type="NCBI Taxonomy" id="37863"/>
    <lineage>
        <taxon>Eukaryota</taxon>
        <taxon>Metazoa</taxon>
        <taxon>Ecdysozoa</taxon>
        <taxon>Nematoda</taxon>
        <taxon>Chromadorea</taxon>
        <taxon>Rhabditida</taxon>
        <taxon>Tylenchina</taxon>
        <taxon>Panagrolaimomorpha</taxon>
        <taxon>Strongyloidoidea</taxon>
        <taxon>Steinernematidae</taxon>
        <taxon>Steinernema</taxon>
    </lineage>
</organism>
<dbReference type="Pfam" id="PF00034">
    <property type="entry name" value="Cytochrom_C"/>
    <property type="match status" value="2"/>
</dbReference>
<protein>
    <submittedName>
        <fullName evidence="13">Cytochrome c4</fullName>
    </submittedName>
</protein>
<evidence type="ECO:0000256" key="10">
    <source>
        <dbReference type="SAM" id="SignalP"/>
    </source>
</evidence>
<keyword evidence="4 9" id="KW-0349">Heme</keyword>